<dbReference type="Proteomes" id="UP000218267">
    <property type="component" value="Chromosome"/>
</dbReference>
<gene>
    <name evidence="3" type="ORF">ALGA_3679</name>
</gene>
<evidence type="ECO:0000313" key="4">
    <source>
        <dbReference type="Proteomes" id="UP000218267"/>
    </source>
</evidence>
<dbReference type="OrthoDB" id="9797643at2"/>
<dbReference type="Pfam" id="PF09862">
    <property type="entry name" value="DUF2089"/>
    <property type="match status" value="1"/>
</dbReference>
<dbReference type="RefSeq" id="WP_096431871.1">
    <property type="nucleotide sequence ID" value="NZ_AP018042.1"/>
</dbReference>
<dbReference type="InterPro" id="IPR018658">
    <property type="entry name" value="DUF2089"/>
</dbReference>
<dbReference type="Pfam" id="PF22747">
    <property type="entry name" value="Zn_ribbon_DUF2089"/>
    <property type="match status" value="1"/>
</dbReference>
<protein>
    <recommendedName>
        <fullName evidence="5">DUF2089 domain-containing protein</fullName>
    </recommendedName>
</protein>
<keyword evidence="4" id="KW-1185">Reference proteome</keyword>
<feature type="domain" description="DUF2089" evidence="2">
    <location>
        <begin position="9"/>
        <end position="37"/>
    </location>
</feature>
<accession>A0A1Y1CRV6</accession>
<name>A0A1Y1CRV6_9BACT</name>
<dbReference type="EMBL" id="AP018042">
    <property type="protein sequence ID" value="BAX81971.1"/>
    <property type="molecule type" value="Genomic_DNA"/>
</dbReference>
<reference evidence="4" key="2">
    <citation type="journal article" date="2020" name="Antonie Van Leeuwenhoek">
        <title>Labilibaculum antarcticum sp. nov., a novel facultative anaerobic, psychrotorelant bacterium isolated from marine sediment of Antarctica.</title>
        <authorList>
            <person name="Watanabe M."/>
            <person name="Kojima H."/>
            <person name="Fukui M."/>
        </authorList>
    </citation>
    <scope>NUCLEOTIDE SEQUENCE [LARGE SCALE GENOMIC DNA]</scope>
    <source>
        <strain evidence="4">SPP2</strain>
    </source>
</reference>
<dbReference type="InterPro" id="IPR053957">
    <property type="entry name" value="DUF2089_Zn_ribbon"/>
</dbReference>
<evidence type="ECO:0000313" key="3">
    <source>
        <dbReference type="EMBL" id="BAX81971.1"/>
    </source>
</evidence>
<organism evidence="3 4">
    <name type="scientific">Labilibaculum antarcticum</name>
    <dbReference type="NCBI Taxonomy" id="1717717"/>
    <lineage>
        <taxon>Bacteria</taxon>
        <taxon>Pseudomonadati</taxon>
        <taxon>Bacteroidota</taxon>
        <taxon>Bacteroidia</taxon>
        <taxon>Marinilabiliales</taxon>
        <taxon>Marinifilaceae</taxon>
        <taxon>Labilibaculum</taxon>
    </lineage>
</organism>
<evidence type="ECO:0008006" key="5">
    <source>
        <dbReference type="Google" id="ProtNLM"/>
    </source>
</evidence>
<feature type="domain" description="DUF2089" evidence="1">
    <location>
        <begin position="42"/>
        <end position="86"/>
    </location>
</feature>
<dbReference type="AlphaFoldDB" id="A0A1Y1CRV6"/>
<evidence type="ECO:0000259" key="2">
    <source>
        <dbReference type="Pfam" id="PF22747"/>
    </source>
</evidence>
<dbReference type="KEGG" id="mbas:ALGA_3679"/>
<evidence type="ECO:0000259" key="1">
    <source>
        <dbReference type="Pfam" id="PF09862"/>
    </source>
</evidence>
<proteinExistence type="predicted"/>
<reference evidence="3 4" key="1">
    <citation type="journal article" date="2018" name="Mar. Genomics">
        <title>Complete genome sequence of Marinifilaceae bacterium strain SPP2, isolated from the Antarctic marine sediment.</title>
        <authorList>
            <person name="Watanabe M."/>
            <person name="Kojima H."/>
            <person name="Fukui M."/>
        </authorList>
    </citation>
    <scope>NUCLEOTIDE SEQUENCE [LARGE SCALE GENOMIC DNA]</scope>
    <source>
        <strain evidence="3 4">SPP2</strain>
    </source>
</reference>
<sequence length="96" mass="10752">MNKKLPINCPSCESGLKVNSLHCESCDTTITGLFELPILLKLGNKDQAFILDFIKSSGSLKVMAEKLKLSYPTVRNMLDELITKIEKLQDHDSKNL</sequence>